<protein>
    <recommendedName>
        <fullName evidence="3">Probable cyclic pyranopterin monophosphate synthase</fullName>
        <ecNumber evidence="3">4.6.1.17</ecNumber>
    </recommendedName>
    <alternativeName>
        <fullName evidence="3">Molybdenum cofactor biosynthesis protein C</fullName>
    </alternativeName>
</protein>
<keyword evidence="3 5" id="KW-0456">Lyase</keyword>
<dbReference type="InterPro" id="IPR002820">
    <property type="entry name" value="Mopterin_CF_biosynth-C_dom"/>
</dbReference>
<evidence type="ECO:0000256" key="2">
    <source>
        <dbReference type="ARBA" id="ARBA00023150"/>
    </source>
</evidence>
<proteinExistence type="inferred from homology"/>
<evidence type="ECO:0000259" key="4">
    <source>
        <dbReference type="Pfam" id="PF01967"/>
    </source>
</evidence>
<feature type="domain" description="Molybdopterin cofactor biosynthesis C (MoaC)" evidence="4">
    <location>
        <begin position="1"/>
        <end position="139"/>
    </location>
</feature>
<dbReference type="InterPro" id="IPR023045">
    <property type="entry name" value="MoaC"/>
</dbReference>
<evidence type="ECO:0000256" key="1">
    <source>
        <dbReference type="ARBA" id="ARBA00005046"/>
    </source>
</evidence>
<dbReference type="EC" id="4.6.1.17" evidence="3"/>
<dbReference type="GO" id="GO:0061799">
    <property type="term" value="F:cyclic pyranopterin monophosphate synthase activity"/>
    <property type="evidence" value="ECO:0007669"/>
    <property type="project" value="UniProtKB-UniRule"/>
</dbReference>
<sequence length="144" mass="15775">MVDITEKDSVYREAIASGFIKLKPTTLKLLREGKVEKGDVFSVAQTAAILAAKKTPELIPLCHPIPITNVEVSFVIEEDGVNVTAVVKSVGKTGVEMEALQAVSQALLTIWDMVKKYEKDERGQYPTTVITDIKVLSKVKEGMN</sequence>
<dbReference type="CDD" id="cd01419">
    <property type="entry name" value="MoaC_A"/>
    <property type="match status" value="1"/>
</dbReference>
<dbReference type="NCBIfam" id="TIGR00581">
    <property type="entry name" value="moaC"/>
    <property type="match status" value="1"/>
</dbReference>
<dbReference type="InterPro" id="IPR023047">
    <property type="entry name" value="Mo_CF_biosynth-C_arc"/>
</dbReference>
<evidence type="ECO:0000313" key="5">
    <source>
        <dbReference type="EMBL" id="RLE49647.1"/>
    </source>
</evidence>
<dbReference type="SUPFAM" id="SSF55040">
    <property type="entry name" value="Molybdenum cofactor biosynthesis protein C, MoaC"/>
    <property type="match status" value="1"/>
</dbReference>
<dbReference type="InterPro" id="IPR036522">
    <property type="entry name" value="MoaC_sf"/>
</dbReference>
<dbReference type="GO" id="GO:0006777">
    <property type="term" value="P:Mo-molybdopterin cofactor biosynthetic process"/>
    <property type="evidence" value="ECO:0007669"/>
    <property type="project" value="UniProtKB-UniRule"/>
</dbReference>
<dbReference type="InterPro" id="IPR050105">
    <property type="entry name" value="MoCo_biosynth_MoaA/MoaC"/>
</dbReference>
<comment type="subunit">
    <text evidence="3">Homohexamer; trimer of dimers.</text>
</comment>
<comment type="catalytic activity">
    <reaction evidence="3">
        <text>(8S)-3',8-cyclo-7,8-dihydroguanosine 5'-triphosphate = cyclic pyranopterin phosphate + diphosphate</text>
        <dbReference type="Rhea" id="RHEA:49580"/>
        <dbReference type="ChEBI" id="CHEBI:33019"/>
        <dbReference type="ChEBI" id="CHEBI:59648"/>
        <dbReference type="ChEBI" id="CHEBI:131766"/>
        <dbReference type="EC" id="4.6.1.17"/>
    </reaction>
</comment>
<dbReference type="AlphaFoldDB" id="A0A497EQY9"/>
<comment type="caution">
    <text evidence="5">The sequence shown here is derived from an EMBL/GenBank/DDBJ whole genome shotgun (WGS) entry which is preliminary data.</text>
</comment>
<dbReference type="PANTHER" id="PTHR22960">
    <property type="entry name" value="MOLYBDOPTERIN COFACTOR SYNTHESIS PROTEIN A"/>
    <property type="match status" value="1"/>
</dbReference>
<dbReference type="Proteomes" id="UP000278475">
    <property type="component" value="Unassembled WGS sequence"/>
</dbReference>
<dbReference type="EMBL" id="QMQV01000028">
    <property type="protein sequence ID" value="RLE49647.1"/>
    <property type="molecule type" value="Genomic_DNA"/>
</dbReference>
<evidence type="ECO:0000313" key="6">
    <source>
        <dbReference type="Proteomes" id="UP000278475"/>
    </source>
</evidence>
<comment type="pathway">
    <text evidence="1 3">Cofactor biosynthesis; molybdopterin biosynthesis.</text>
</comment>
<dbReference type="UniPathway" id="UPA00344"/>
<feature type="binding site" evidence="3">
    <location>
        <begin position="97"/>
        <end position="98"/>
    </location>
    <ligand>
        <name>substrate</name>
    </ligand>
</feature>
<name>A0A497EQY9_9CREN</name>
<dbReference type="HAMAP" id="MF_01224_A">
    <property type="entry name" value="MoaC_A"/>
    <property type="match status" value="1"/>
</dbReference>
<gene>
    <name evidence="3 5" type="primary">moaC</name>
    <name evidence="5" type="ORF">DRJ31_04265</name>
</gene>
<comment type="function">
    <text evidence="3">Catalyzes the conversion of (8S)-3',8-cyclo-7,8-dihydroguanosine 5'-triphosphate to cyclic pyranopterin monophosphate (cPMP).</text>
</comment>
<evidence type="ECO:0000256" key="3">
    <source>
        <dbReference type="HAMAP-Rule" id="MF_01224"/>
    </source>
</evidence>
<comment type="similarity">
    <text evidence="3">Belongs to the MoaC family.</text>
</comment>
<reference evidence="5 6" key="1">
    <citation type="submission" date="2018-06" db="EMBL/GenBank/DDBJ databases">
        <title>Extensive metabolic versatility and redundancy in microbially diverse, dynamic hydrothermal sediments.</title>
        <authorList>
            <person name="Dombrowski N."/>
            <person name="Teske A."/>
            <person name="Baker B.J."/>
        </authorList>
    </citation>
    <scope>NUCLEOTIDE SEQUENCE [LARGE SCALE GENOMIC DNA]</scope>
    <source>
        <strain evidence="5">B66_G16</strain>
    </source>
</reference>
<dbReference type="NCBIfam" id="NF008999">
    <property type="entry name" value="PRK12343.1"/>
    <property type="match status" value="1"/>
</dbReference>
<dbReference type="Gene3D" id="3.30.70.640">
    <property type="entry name" value="Molybdopterin cofactor biosynthesis C (MoaC) domain"/>
    <property type="match status" value="1"/>
</dbReference>
<feature type="active site" evidence="3">
    <location>
        <position position="112"/>
    </location>
</feature>
<dbReference type="Pfam" id="PF01967">
    <property type="entry name" value="MoaC"/>
    <property type="match status" value="1"/>
</dbReference>
<organism evidence="5 6">
    <name type="scientific">Thermoproteota archaeon</name>
    <dbReference type="NCBI Taxonomy" id="2056631"/>
    <lineage>
        <taxon>Archaea</taxon>
        <taxon>Thermoproteota</taxon>
    </lineage>
</organism>
<feature type="binding site" evidence="3">
    <location>
        <begin position="61"/>
        <end position="63"/>
    </location>
    <ligand>
        <name>substrate</name>
    </ligand>
</feature>
<accession>A0A497EQY9</accession>
<keyword evidence="2 3" id="KW-0501">Molybdenum cofactor biosynthesis</keyword>